<name>A0A4Z1SVN9_GIAMU</name>
<dbReference type="OrthoDB" id="10311037at2759"/>
<organism evidence="1 2">
    <name type="scientific">Giardia muris</name>
    <dbReference type="NCBI Taxonomy" id="5742"/>
    <lineage>
        <taxon>Eukaryota</taxon>
        <taxon>Metamonada</taxon>
        <taxon>Diplomonadida</taxon>
        <taxon>Hexamitidae</taxon>
        <taxon>Giardiinae</taxon>
        <taxon>Giardia</taxon>
    </lineage>
</organism>
<dbReference type="AlphaFoldDB" id="A0A4Z1SVN9"/>
<dbReference type="Proteomes" id="UP000315496">
    <property type="component" value="Chromosome 1"/>
</dbReference>
<dbReference type="EMBL" id="VDLU01000001">
    <property type="protein sequence ID" value="TNJ29922.1"/>
    <property type="molecule type" value="Genomic_DNA"/>
</dbReference>
<protein>
    <submittedName>
        <fullName evidence="1">Uncharacterized protein</fullName>
    </submittedName>
</protein>
<accession>A0A4Z1SVN9</accession>
<dbReference type="VEuPathDB" id="GiardiaDB:GMRT_15874"/>
<comment type="caution">
    <text evidence="1">The sequence shown here is derived from an EMBL/GenBank/DDBJ whole genome shotgun (WGS) entry which is preliminary data.</text>
</comment>
<sequence length="245" mass="28029">MQEFTRSFNTQGTREAPCFDRRMRSLQRKTGLPNVGDYDYRYPSVIEKDFYPTTLSESPLGLGSMNLSIVDEPHVRTEAYNRTLKASLDATRRHNQTARSHYGPSYYRRGYYNRELAELMRDEAGTLGYIGAEGYTLPAPSLALNTTKKAEVIPGYDNFDPLPSLPGMPKPAPLAPGTYSTMTHQFREQRRIERYHTGTYQHNPIDGCMQWSCCGRFAKDDPGCTRRVSYPNRTNYELTPQILTQ</sequence>
<gene>
    <name evidence="1" type="ORF">GMRT_15874</name>
</gene>
<evidence type="ECO:0000313" key="2">
    <source>
        <dbReference type="Proteomes" id="UP000315496"/>
    </source>
</evidence>
<reference evidence="1 2" key="1">
    <citation type="submission" date="2019-05" db="EMBL/GenBank/DDBJ databases">
        <title>The compact genome of Giardia muris reveals important steps in the evolution of intestinal protozoan parasites.</title>
        <authorList>
            <person name="Xu F."/>
            <person name="Jimenez-Gonzalez A."/>
            <person name="Einarsson E."/>
            <person name="Astvaldsson A."/>
            <person name="Peirasmaki D."/>
            <person name="Eckmann L."/>
            <person name="Andersson J.O."/>
            <person name="Svard S.G."/>
            <person name="Jerlstrom-Hultqvist J."/>
        </authorList>
    </citation>
    <scope>NUCLEOTIDE SEQUENCE [LARGE SCALE GENOMIC DNA]</scope>
    <source>
        <strain evidence="1 2">Roberts-Thomson</strain>
    </source>
</reference>
<evidence type="ECO:0000313" key="1">
    <source>
        <dbReference type="EMBL" id="TNJ29922.1"/>
    </source>
</evidence>
<keyword evidence="2" id="KW-1185">Reference proteome</keyword>
<proteinExistence type="predicted"/>